<proteinExistence type="predicted"/>
<sequence length="75" mass="8873">MRRAGGIRADHHVIVQDRILIEELFHFVIFTTKARLSVSLDSPVNLLYLALFYYHEKHESKSGWWQCNKPKSVLY</sequence>
<evidence type="ECO:0000313" key="2">
    <source>
        <dbReference type="Proteomes" id="UP000263642"/>
    </source>
</evidence>
<dbReference type="Proteomes" id="UP000263642">
    <property type="component" value="Unassembled WGS sequence"/>
</dbReference>
<comment type="caution">
    <text evidence="1">The sequence shown here is derived from an EMBL/GenBank/DDBJ whole genome shotgun (WGS) entry which is preliminary data.</text>
</comment>
<reference evidence="1 2" key="1">
    <citation type="journal article" date="2018" name="Nat. Biotechnol.">
        <title>A standardized bacterial taxonomy based on genome phylogeny substantially revises the tree of life.</title>
        <authorList>
            <person name="Parks D.H."/>
            <person name="Chuvochina M."/>
            <person name="Waite D.W."/>
            <person name="Rinke C."/>
            <person name="Skarshewski A."/>
            <person name="Chaumeil P.A."/>
            <person name="Hugenholtz P."/>
        </authorList>
    </citation>
    <scope>NUCLEOTIDE SEQUENCE [LARGE SCALE GENOMIC DNA]</scope>
    <source>
        <strain evidence="1">UBA9375</strain>
    </source>
</reference>
<organism evidence="1 2">
    <name type="scientific">Gimesia maris</name>
    <dbReference type="NCBI Taxonomy" id="122"/>
    <lineage>
        <taxon>Bacteria</taxon>
        <taxon>Pseudomonadati</taxon>
        <taxon>Planctomycetota</taxon>
        <taxon>Planctomycetia</taxon>
        <taxon>Planctomycetales</taxon>
        <taxon>Planctomycetaceae</taxon>
        <taxon>Gimesia</taxon>
    </lineage>
</organism>
<dbReference type="AlphaFoldDB" id="A0A3D3R9L4"/>
<accession>A0A3D3R9L4</accession>
<dbReference type="EMBL" id="DQAY01000107">
    <property type="protein sequence ID" value="HCO24768.1"/>
    <property type="molecule type" value="Genomic_DNA"/>
</dbReference>
<protein>
    <submittedName>
        <fullName evidence="1">Uncharacterized protein</fullName>
    </submittedName>
</protein>
<gene>
    <name evidence="1" type="ORF">DIT97_17715</name>
</gene>
<name>A0A3D3R9L4_9PLAN</name>
<evidence type="ECO:0000313" key="1">
    <source>
        <dbReference type="EMBL" id="HCO24768.1"/>
    </source>
</evidence>